<comment type="subcellular location">
    <subcellularLocation>
        <location evidence="1 6">Nucleus</location>
    </subcellularLocation>
</comment>
<dbReference type="STRING" id="675120.N1Q461"/>
<dbReference type="AlphaFoldDB" id="N1Q461"/>
<dbReference type="InterPro" id="IPR045113">
    <property type="entry name" value="Rpb7-like"/>
</dbReference>
<dbReference type="HOGENOM" id="CLU_073901_1_0_1"/>
<dbReference type="InterPro" id="IPR013238">
    <property type="entry name" value="RNA_pol_III_Rbc25"/>
</dbReference>
<dbReference type="GO" id="GO:0006384">
    <property type="term" value="P:transcription initiation at RNA polymerase III promoter"/>
    <property type="evidence" value="ECO:0007669"/>
    <property type="project" value="EnsemblFungi"/>
</dbReference>
<dbReference type="OMA" id="LGPTLWW"/>
<dbReference type="PANTHER" id="PTHR12709:SF1">
    <property type="entry name" value="DNA-DIRECTED RNA POLYMERASE III SUBUNIT RPC8"/>
    <property type="match status" value="1"/>
</dbReference>
<evidence type="ECO:0000256" key="4">
    <source>
        <dbReference type="ARBA" id="ARBA00023163"/>
    </source>
</evidence>
<reference evidence="10" key="1">
    <citation type="journal article" date="2012" name="PLoS Genet.">
        <title>The genomes of the fungal plant pathogens Cladosporium fulvum and Dothistroma septosporum reveal adaptation to different hosts and lifestyles but also signatures of common ancestry.</title>
        <authorList>
            <person name="de Wit P.J.G.M."/>
            <person name="van der Burgt A."/>
            <person name="Oekmen B."/>
            <person name="Stergiopoulos I."/>
            <person name="Abd-Elsalam K.A."/>
            <person name="Aerts A.L."/>
            <person name="Bahkali A.H."/>
            <person name="Beenen H.G."/>
            <person name="Chettri P."/>
            <person name="Cox M.P."/>
            <person name="Datema E."/>
            <person name="de Vries R.P."/>
            <person name="Dhillon B."/>
            <person name="Ganley A.R."/>
            <person name="Griffiths S.A."/>
            <person name="Guo Y."/>
            <person name="Hamelin R.C."/>
            <person name="Henrissat B."/>
            <person name="Kabir M.S."/>
            <person name="Jashni M.K."/>
            <person name="Kema G."/>
            <person name="Klaubauf S."/>
            <person name="Lapidus A."/>
            <person name="Levasseur A."/>
            <person name="Lindquist E."/>
            <person name="Mehrabi R."/>
            <person name="Ohm R.A."/>
            <person name="Owen T.J."/>
            <person name="Salamov A."/>
            <person name="Schwelm A."/>
            <person name="Schijlen E."/>
            <person name="Sun H."/>
            <person name="van den Burg H.A."/>
            <person name="van Ham R.C.H.J."/>
            <person name="Zhang S."/>
            <person name="Goodwin S.B."/>
            <person name="Grigoriev I.V."/>
            <person name="Collemare J."/>
            <person name="Bradshaw R.E."/>
        </authorList>
    </citation>
    <scope>NUCLEOTIDE SEQUENCE [LARGE SCALE GENOMIC DNA]</scope>
    <source>
        <strain evidence="10">NZE10 / CBS 128990</strain>
    </source>
</reference>
<protein>
    <recommendedName>
        <fullName evidence="6">DNA-directed RNA polymerase subunit</fullName>
    </recommendedName>
</protein>
<gene>
    <name evidence="9" type="ORF">DOTSEDRAFT_163611</name>
</gene>
<dbReference type="Pfam" id="PF03876">
    <property type="entry name" value="SHS2_Rpb7-N"/>
    <property type="match status" value="1"/>
</dbReference>
<dbReference type="GO" id="GO:0006386">
    <property type="term" value="P:termination of RNA polymerase III transcription"/>
    <property type="evidence" value="ECO:0007669"/>
    <property type="project" value="EnsemblFungi"/>
</dbReference>
<comment type="function">
    <text evidence="6">DNA-dependent RNA polymerase which catalyzes the transcription of DNA into RNA using the four ribonucleoside triphosphates as substrates.</text>
</comment>
<dbReference type="GO" id="GO:0005666">
    <property type="term" value="C:RNA polymerase III complex"/>
    <property type="evidence" value="ECO:0007669"/>
    <property type="project" value="EnsemblFungi"/>
</dbReference>
<comment type="similarity">
    <text evidence="2">Belongs to the eukaryotic RPB7/RPC8 RNA polymerase subunit family.</text>
</comment>
<dbReference type="Gene3D" id="2.40.50.140">
    <property type="entry name" value="Nucleic acid-binding proteins"/>
    <property type="match status" value="1"/>
</dbReference>
<dbReference type="CDD" id="cd04330">
    <property type="entry name" value="RNAP_III_Rpc25_N"/>
    <property type="match status" value="1"/>
</dbReference>
<sequence>MYTLVTLADVVQIQPTEFSKPSMRSIEDYINAKYADKVIHKVGLCVGFHSLMSASEGLIGHGTGTVNVNVDFRLIVFRPFRGEIIRATITRADVSGLTLSADFFEDIHVPLNLMFEDTEWKQDDSGQWAYIWKTDDGEGGVNEFYFDVAETCMVRVEEEVWTDVSPDALRSQSYANEEEEENAKRMAPYLIRGSMMHAGLGPTLWWAGEEAVAEEDTAMNGT</sequence>
<feature type="domain" description="RNA polymerase Rpb7-like N-terminal" evidence="7">
    <location>
        <begin position="9"/>
        <end position="64"/>
    </location>
</feature>
<organism evidence="9 10">
    <name type="scientific">Dothistroma septosporum (strain NZE10 / CBS 128990)</name>
    <name type="common">Red band needle blight fungus</name>
    <name type="synonym">Mycosphaerella pini</name>
    <dbReference type="NCBI Taxonomy" id="675120"/>
    <lineage>
        <taxon>Eukaryota</taxon>
        <taxon>Fungi</taxon>
        <taxon>Dikarya</taxon>
        <taxon>Ascomycota</taxon>
        <taxon>Pezizomycotina</taxon>
        <taxon>Dothideomycetes</taxon>
        <taxon>Dothideomycetidae</taxon>
        <taxon>Mycosphaerellales</taxon>
        <taxon>Mycosphaerellaceae</taxon>
        <taxon>Dothistroma</taxon>
    </lineage>
</organism>
<dbReference type="Gene3D" id="3.30.1490.120">
    <property type="entry name" value="RNA polymerase Rpb7-like, N-terminal domain"/>
    <property type="match status" value="1"/>
</dbReference>
<dbReference type="GO" id="GO:0003899">
    <property type="term" value="F:DNA-directed RNA polymerase activity"/>
    <property type="evidence" value="ECO:0007669"/>
    <property type="project" value="EnsemblFungi"/>
</dbReference>
<keyword evidence="4 6" id="KW-0804">Transcription</keyword>
<accession>N1Q461</accession>
<dbReference type="eggNOG" id="KOG3297">
    <property type="taxonomic scope" value="Eukaryota"/>
</dbReference>
<dbReference type="InterPro" id="IPR005576">
    <property type="entry name" value="Rpb7-like_N"/>
</dbReference>
<evidence type="ECO:0000313" key="10">
    <source>
        <dbReference type="Proteomes" id="UP000016933"/>
    </source>
</evidence>
<evidence type="ECO:0000256" key="2">
    <source>
        <dbReference type="ARBA" id="ARBA00009307"/>
    </source>
</evidence>
<dbReference type="EMBL" id="KB446535">
    <property type="protein sequence ID" value="EME49324.1"/>
    <property type="molecule type" value="Genomic_DNA"/>
</dbReference>
<dbReference type="FunFam" id="3.30.1490.120:FF:000001">
    <property type="entry name" value="DNA-directed RNA polymerase II subunit RPB7"/>
    <property type="match status" value="1"/>
</dbReference>
<dbReference type="Proteomes" id="UP000016933">
    <property type="component" value="Unassembled WGS sequence"/>
</dbReference>
<evidence type="ECO:0000313" key="9">
    <source>
        <dbReference type="EMBL" id="EME49324.1"/>
    </source>
</evidence>
<dbReference type="InterPro" id="IPR036898">
    <property type="entry name" value="RNA_pol_Rpb7-like_N_sf"/>
</dbReference>
<dbReference type="SUPFAM" id="SSF88798">
    <property type="entry name" value="N-terminal, heterodimerisation domain of RBP7 (RpoE)"/>
    <property type="match status" value="1"/>
</dbReference>
<dbReference type="GO" id="GO:0055029">
    <property type="term" value="C:nuclear DNA-directed RNA polymerase complex"/>
    <property type="evidence" value="ECO:0007669"/>
    <property type="project" value="UniProtKB-ARBA"/>
</dbReference>
<keyword evidence="10" id="KW-1185">Reference proteome</keyword>
<keyword evidence="3 6" id="KW-0240">DNA-directed RNA polymerase</keyword>
<keyword evidence="5 6" id="KW-0539">Nucleus</keyword>
<evidence type="ECO:0000256" key="3">
    <source>
        <dbReference type="ARBA" id="ARBA00022478"/>
    </source>
</evidence>
<evidence type="ECO:0000259" key="8">
    <source>
        <dbReference type="Pfam" id="PF08292"/>
    </source>
</evidence>
<evidence type="ECO:0000256" key="5">
    <source>
        <dbReference type="ARBA" id="ARBA00023242"/>
    </source>
</evidence>
<evidence type="ECO:0000259" key="7">
    <source>
        <dbReference type="Pfam" id="PF03876"/>
    </source>
</evidence>
<evidence type="ECO:0000256" key="6">
    <source>
        <dbReference type="RuleBase" id="RU369086"/>
    </source>
</evidence>
<evidence type="ECO:0000256" key="1">
    <source>
        <dbReference type="ARBA" id="ARBA00004123"/>
    </source>
</evidence>
<reference evidence="9 10" key="2">
    <citation type="journal article" date="2012" name="PLoS Pathog.">
        <title>Diverse lifestyles and strategies of plant pathogenesis encoded in the genomes of eighteen Dothideomycetes fungi.</title>
        <authorList>
            <person name="Ohm R.A."/>
            <person name="Feau N."/>
            <person name="Henrissat B."/>
            <person name="Schoch C.L."/>
            <person name="Horwitz B.A."/>
            <person name="Barry K.W."/>
            <person name="Condon B.J."/>
            <person name="Copeland A.C."/>
            <person name="Dhillon B."/>
            <person name="Glaser F."/>
            <person name="Hesse C.N."/>
            <person name="Kosti I."/>
            <person name="LaButti K."/>
            <person name="Lindquist E.A."/>
            <person name="Lucas S."/>
            <person name="Salamov A.A."/>
            <person name="Bradshaw R.E."/>
            <person name="Ciuffetti L."/>
            <person name="Hamelin R.C."/>
            <person name="Kema G.H.J."/>
            <person name="Lawrence C."/>
            <person name="Scott J.A."/>
            <person name="Spatafora J.W."/>
            <person name="Turgeon B.G."/>
            <person name="de Wit P.J.G.M."/>
            <person name="Zhong S."/>
            <person name="Goodwin S.B."/>
            <person name="Grigoriev I.V."/>
        </authorList>
    </citation>
    <scope>NUCLEOTIDE SEQUENCE [LARGE SCALE GENOMIC DNA]</scope>
    <source>
        <strain evidence="10">NZE10 / CBS 128990</strain>
    </source>
</reference>
<feature type="domain" description="RNA polymerase III subunit Rpc25" evidence="8">
    <location>
        <begin position="83"/>
        <end position="206"/>
    </location>
</feature>
<dbReference type="PANTHER" id="PTHR12709">
    <property type="entry name" value="DNA-DIRECTED RNA POLYMERASE II, III"/>
    <property type="match status" value="1"/>
</dbReference>
<dbReference type="OrthoDB" id="10256606at2759"/>
<name>N1Q461_DOTSN</name>
<dbReference type="InterPro" id="IPR012340">
    <property type="entry name" value="NA-bd_OB-fold"/>
</dbReference>
<dbReference type="GO" id="GO:0000785">
    <property type="term" value="C:chromatin"/>
    <property type="evidence" value="ECO:0007669"/>
    <property type="project" value="EnsemblFungi"/>
</dbReference>
<dbReference type="GO" id="GO:0042797">
    <property type="term" value="P:tRNA transcription by RNA polymerase III"/>
    <property type="evidence" value="ECO:0007669"/>
    <property type="project" value="EnsemblFungi"/>
</dbReference>
<dbReference type="Pfam" id="PF08292">
    <property type="entry name" value="RNA_pol_Rbc25"/>
    <property type="match status" value="1"/>
</dbReference>
<proteinExistence type="inferred from homology"/>